<name>A0A401YZ82_9ACTN</name>
<dbReference type="EMBL" id="BIFH01000035">
    <property type="protein sequence ID" value="GCD99893.1"/>
    <property type="molecule type" value="Genomic_DNA"/>
</dbReference>
<dbReference type="AlphaFoldDB" id="A0A401YZ82"/>
<comment type="caution">
    <text evidence="1">The sequence shown here is derived from an EMBL/GenBank/DDBJ whole genome shotgun (WGS) entry which is preliminary data.</text>
</comment>
<accession>A0A401YZ82</accession>
<evidence type="ECO:0000313" key="1">
    <source>
        <dbReference type="EMBL" id="GCD99893.1"/>
    </source>
</evidence>
<proteinExistence type="predicted"/>
<organism evidence="1 2">
    <name type="scientific">Embleya hyalina</name>
    <dbReference type="NCBI Taxonomy" id="516124"/>
    <lineage>
        <taxon>Bacteria</taxon>
        <taxon>Bacillati</taxon>
        <taxon>Actinomycetota</taxon>
        <taxon>Actinomycetes</taxon>
        <taxon>Kitasatosporales</taxon>
        <taxon>Streptomycetaceae</taxon>
        <taxon>Embleya</taxon>
    </lineage>
</organism>
<keyword evidence="2" id="KW-1185">Reference proteome</keyword>
<sequence>MSWRDTEVSAMWRADETELVAAEPVKSGGRLSVDPKLSDAWWATLNASLDSLAAQETTRVATPDTVTITQVGVTSTIGKAFGDHIDTTVDEWIPAHADLNWANVTAPDCWILDWEDWGLAPRGLDAATLWGNSLALPTLAERVHRERCADLESRCGRIMALFFCAKVVGEYGDPADPLYAPSCRQAKRLLEELQDAG</sequence>
<dbReference type="Proteomes" id="UP000286931">
    <property type="component" value="Unassembled WGS sequence"/>
</dbReference>
<gene>
    <name evidence="1" type="ORF">EHYA_07615</name>
</gene>
<evidence type="ECO:0000313" key="2">
    <source>
        <dbReference type="Proteomes" id="UP000286931"/>
    </source>
</evidence>
<reference evidence="1 2" key="1">
    <citation type="submission" date="2018-12" db="EMBL/GenBank/DDBJ databases">
        <title>Draft genome sequence of Embleya hyalina NBRC 13850T.</title>
        <authorList>
            <person name="Komaki H."/>
            <person name="Hosoyama A."/>
            <person name="Kimura A."/>
            <person name="Ichikawa N."/>
            <person name="Tamura T."/>
        </authorList>
    </citation>
    <scope>NUCLEOTIDE SEQUENCE [LARGE SCALE GENOMIC DNA]</scope>
    <source>
        <strain evidence="1 2">NBRC 13850</strain>
    </source>
</reference>
<protein>
    <recommendedName>
        <fullName evidence="3">Aminoglycoside phosphotransferase domain-containing protein</fullName>
    </recommendedName>
</protein>
<evidence type="ECO:0008006" key="3">
    <source>
        <dbReference type="Google" id="ProtNLM"/>
    </source>
</evidence>